<dbReference type="OrthoDB" id="5517693at2"/>
<evidence type="ECO:0000313" key="2">
    <source>
        <dbReference type="EMBL" id="TDE12252.1"/>
    </source>
</evidence>
<dbReference type="InParanoid" id="A0A4R5DEE3"/>
<proteinExistence type="predicted"/>
<gene>
    <name evidence="2" type="ORF">E1269_08210</name>
</gene>
<evidence type="ECO:0000313" key="3">
    <source>
        <dbReference type="Proteomes" id="UP000294739"/>
    </source>
</evidence>
<evidence type="ECO:0000256" key="1">
    <source>
        <dbReference type="SAM" id="MobiDB-lite"/>
    </source>
</evidence>
<organism evidence="2 3">
    <name type="scientific">Jiangella asiatica</name>
    <dbReference type="NCBI Taxonomy" id="2530372"/>
    <lineage>
        <taxon>Bacteria</taxon>
        <taxon>Bacillati</taxon>
        <taxon>Actinomycetota</taxon>
        <taxon>Actinomycetes</taxon>
        <taxon>Jiangellales</taxon>
        <taxon>Jiangellaceae</taxon>
        <taxon>Jiangella</taxon>
    </lineage>
</organism>
<dbReference type="EMBL" id="SMKZ01000008">
    <property type="protein sequence ID" value="TDE12252.1"/>
    <property type="molecule type" value="Genomic_DNA"/>
</dbReference>
<reference evidence="2 3" key="1">
    <citation type="submission" date="2019-03" db="EMBL/GenBank/DDBJ databases">
        <title>Draft genome sequences of novel Actinobacteria.</title>
        <authorList>
            <person name="Sahin N."/>
            <person name="Ay H."/>
            <person name="Saygin H."/>
        </authorList>
    </citation>
    <scope>NUCLEOTIDE SEQUENCE [LARGE SCALE GENOMIC DNA]</scope>
    <source>
        <strain evidence="2 3">5K138</strain>
    </source>
</reference>
<keyword evidence="3" id="KW-1185">Reference proteome</keyword>
<dbReference type="Proteomes" id="UP000294739">
    <property type="component" value="Unassembled WGS sequence"/>
</dbReference>
<protein>
    <submittedName>
        <fullName evidence="2">Uncharacterized protein</fullName>
    </submittedName>
</protein>
<accession>A0A4R5DEE3</accession>
<dbReference type="AlphaFoldDB" id="A0A4R5DEE3"/>
<name>A0A4R5DEE3_9ACTN</name>
<sequence length="68" mass="7801">MKYDGPWSPAEPSLWTEKLPPERLEDMGFVVTPLDRRRTPSPPGRRHRPLANRSIRAHGMYGVPLLLP</sequence>
<comment type="caution">
    <text evidence="2">The sequence shown here is derived from an EMBL/GenBank/DDBJ whole genome shotgun (WGS) entry which is preliminary data.</text>
</comment>
<feature type="region of interest" description="Disordered" evidence="1">
    <location>
        <begin position="30"/>
        <end position="51"/>
    </location>
</feature>
<dbReference type="RefSeq" id="WP_131893222.1">
    <property type="nucleotide sequence ID" value="NZ_SMKZ01000008.1"/>
</dbReference>